<dbReference type="InterPro" id="IPR017871">
    <property type="entry name" value="ABC_transporter-like_CS"/>
</dbReference>
<dbReference type="AlphaFoldDB" id="A0A381EGH5"/>
<evidence type="ECO:0000256" key="1">
    <source>
        <dbReference type="ARBA" id="ARBA00022448"/>
    </source>
</evidence>
<dbReference type="InterPro" id="IPR053569">
    <property type="entry name" value="Tungstate_ABC_transporter"/>
</dbReference>
<evidence type="ECO:0000313" key="6">
    <source>
        <dbReference type="Proteomes" id="UP000254161"/>
    </source>
</evidence>
<dbReference type="RefSeq" id="WP_115628951.1">
    <property type="nucleotide sequence ID" value="NZ_UFUZ01000001.1"/>
</dbReference>
<gene>
    <name evidence="5" type="primary">tcyN</name>
    <name evidence="5" type="ORF">NCTC12264_00311</name>
</gene>
<dbReference type="Proteomes" id="UP000254161">
    <property type="component" value="Unassembled WGS sequence"/>
</dbReference>
<keyword evidence="1" id="KW-0813">Transport</keyword>
<dbReference type="PROSITE" id="PS50893">
    <property type="entry name" value="ABC_TRANSPORTER_2"/>
    <property type="match status" value="1"/>
</dbReference>
<feature type="domain" description="ABC transporter" evidence="4">
    <location>
        <begin position="2"/>
        <end position="230"/>
    </location>
</feature>
<keyword evidence="3 5" id="KW-0067">ATP-binding</keyword>
<name>A0A381EGH5_CAMUP</name>
<sequence>MIEIKNLSFSYGTKGILKNLNLNLDTSKISILMGANGSGKSTFLRILNFLEGDFHQNISYFKKNILHREEKRWLYLLFAEACVLNRSVENNLKFIQKTYQIKGDLKGFLSEIYTLLELDKSLLKKYPGELSSGQRQKIAFAMAMAARARYYLLDEPSAFLDKKTSFLLKNAILHLKKSLNCGFLIASHDKEFLDSLADIKLYLSDGVILEFENTNIFELNHQILHFENTIKFDKKADKIALNPYKISLFSEQKYCIKNAKIIALRTRQNDVFIRIISGNKILEFVLENEAFKKANLNLYQNLNLGFNEDALCFL</sequence>
<keyword evidence="2" id="KW-0547">Nucleotide-binding</keyword>
<keyword evidence="5" id="KW-0378">Hydrolase</keyword>
<dbReference type="Pfam" id="PF00005">
    <property type="entry name" value="ABC_tran"/>
    <property type="match status" value="1"/>
</dbReference>
<reference evidence="5 6" key="1">
    <citation type="submission" date="2018-06" db="EMBL/GenBank/DDBJ databases">
        <authorList>
            <consortium name="Pathogen Informatics"/>
            <person name="Doyle S."/>
        </authorList>
    </citation>
    <scope>NUCLEOTIDE SEQUENCE [LARGE SCALE GENOMIC DNA]</scope>
    <source>
        <strain evidence="5 6">NCTC12264</strain>
    </source>
</reference>
<evidence type="ECO:0000259" key="4">
    <source>
        <dbReference type="PROSITE" id="PS50893"/>
    </source>
</evidence>
<dbReference type="EC" id="3.6.3.-" evidence="5"/>
<protein>
    <submittedName>
        <fullName evidence="5">Tungstate transport system ATP-binding protein</fullName>
        <ecNumber evidence="5">3.6.3.-</ecNumber>
    </submittedName>
</protein>
<evidence type="ECO:0000256" key="2">
    <source>
        <dbReference type="ARBA" id="ARBA00022741"/>
    </source>
</evidence>
<dbReference type="InterPro" id="IPR003439">
    <property type="entry name" value="ABC_transporter-like_ATP-bd"/>
</dbReference>
<evidence type="ECO:0000313" key="5">
    <source>
        <dbReference type="EMBL" id="SUX26091.1"/>
    </source>
</evidence>
<dbReference type="GO" id="GO:0016887">
    <property type="term" value="F:ATP hydrolysis activity"/>
    <property type="evidence" value="ECO:0007669"/>
    <property type="project" value="InterPro"/>
</dbReference>
<organism evidence="5 6">
    <name type="scientific">Campylobacter upsaliensis</name>
    <dbReference type="NCBI Taxonomy" id="28080"/>
    <lineage>
        <taxon>Bacteria</taxon>
        <taxon>Pseudomonadati</taxon>
        <taxon>Campylobacterota</taxon>
        <taxon>Epsilonproteobacteria</taxon>
        <taxon>Campylobacterales</taxon>
        <taxon>Campylobacteraceae</taxon>
        <taxon>Campylobacter</taxon>
    </lineage>
</organism>
<proteinExistence type="predicted"/>
<dbReference type="SMART" id="SM00382">
    <property type="entry name" value="AAA"/>
    <property type="match status" value="1"/>
</dbReference>
<dbReference type="SUPFAM" id="SSF52540">
    <property type="entry name" value="P-loop containing nucleoside triphosphate hydrolases"/>
    <property type="match status" value="1"/>
</dbReference>
<accession>A0A381EGH5</accession>
<dbReference type="PROSITE" id="PS00211">
    <property type="entry name" value="ABC_TRANSPORTER_1"/>
    <property type="match status" value="1"/>
</dbReference>
<dbReference type="EMBL" id="UFUZ01000001">
    <property type="protein sequence ID" value="SUX26091.1"/>
    <property type="molecule type" value="Genomic_DNA"/>
</dbReference>
<dbReference type="InterPro" id="IPR003593">
    <property type="entry name" value="AAA+_ATPase"/>
</dbReference>
<dbReference type="PANTHER" id="PTHR42734">
    <property type="entry name" value="METAL TRANSPORT SYSTEM ATP-BINDING PROTEIN TM_0124-RELATED"/>
    <property type="match status" value="1"/>
</dbReference>
<evidence type="ECO:0000256" key="3">
    <source>
        <dbReference type="ARBA" id="ARBA00022840"/>
    </source>
</evidence>
<dbReference type="NCBIfam" id="NF041774">
    <property type="entry name" value="tung_ATPbind_TupC"/>
    <property type="match status" value="1"/>
</dbReference>
<dbReference type="InterPro" id="IPR050153">
    <property type="entry name" value="Metal_Ion_Import_ABC"/>
</dbReference>
<dbReference type="GO" id="GO:0005524">
    <property type="term" value="F:ATP binding"/>
    <property type="evidence" value="ECO:0007669"/>
    <property type="project" value="UniProtKB-KW"/>
</dbReference>
<dbReference type="Gene3D" id="3.40.50.300">
    <property type="entry name" value="P-loop containing nucleotide triphosphate hydrolases"/>
    <property type="match status" value="1"/>
</dbReference>
<dbReference type="InterPro" id="IPR027417">
    <property type="entry name" value="P-loop_NTPase"/>
</dbReference>